<protein>
    <submittedName>
        <fullName evidence="1">Uncharacterized protein</fullName>
    </submittedName>
</protein>
<gene>
    <name evidence="1" type="ORF">CCR87_00735</name>
</gene>
<keyword evidence="2" id="KW-1185">Reference proteome</keyword>
<accession>A0A934TE35</accession>
<name>A0A934TE35_9RHOB</name>
<evidence type="ECO:0000313" key="1">
    <source>
        <dbReference type="EMBL" id="MBK5925894.1"/>
    </source>
</evidence>
<reference evidence="1" key="1">
    <citation type="submission" date="2017-05" db="EMBL/GenBank/DDBJ databases">
        <authorList>
            <person name="Imhoff J.F."/>
            <person name="Rahn T."/>
            <person name="Kuenzel S."/>
            <person name="Neulinger S.C."/>
        </authorList>
    </citation>
    <scope>NUCLEOTIDE SEQUENCE</scope>
    <source>
        <strain evidence="1">LMG 28126</strain>
    </source>
</reference>
<organism evidence="1 2">
    <name type="scientific">Rhodobaculum claviforme</name>
    <dbReference type="NCBI Taxonomy" id="1549854"/>
    <lineage>
        <taxon>Bacteria</taxon>
        <taxon>Pseudomonadati</taxon>
        <taxon>Pseudomonadota</taxon>
        <taxon>Alphaproteobacteria</taxon>
        <taxon>Rhodobacterales</taxon>
        <taxon>Paracoccaceae</taxon>
        <taxon>Rhodobaculum</taxon>
    </lineage>
</organism>
<dbReference type="Proteomes" id="UP000706333">
    <property type="component" value="Unassembled WGS sequence"/>
</dbReference>
<reference evidence="1" key="2">
    <citation type="journal article" date="2020" name="Microorganisms">
        <title>Osmotic Adaptation and Compatible Solute Biosynthesis of Phototrophic Bacteria as Revealed from Genome Analyses.</title>
        <authorList>
            <person name="Imhoff J.F."/>
            <person name="Rahn T."/>
            <person name="Kunzel S."/>
            <person name="Keller A."/>
            <person name="Neulinger S.C."/>
        </authorList>
    </citation>
    <scope>NUCLEOTIDE SEQUENCE</scope>
    <source>
        <strain evidence="1">LMG 28126</strain>
    </source>
</reference>
<sequence length="80" mass="8420">IRPAARSRDALPLAPELEEGGAAGLMFVAARARWLDQERARANARLASAHAAELTAQAAAARAVGRAAALERLAARPPRR</sequence>
<dbReference type="AlphaFoldDB" id="A0A934TE35"/>
<evidence type="ECO:0000313" key="2">
    <source>
        <dbReference type="Proteomes" id="UP000706333"/>
    </source>
</evidence>
<dbReference type="RefSeq" id="WP_201155420.1">
    <property type="nucleotide sequence ID" value="NZ_NHSD01000050.1"/>
</dbReference>
<comment type="caution">
    <text evidence="1">The sequence shown here is derived from an EMBL/GenBank/DDBJ whole genome shotgun (WGS) entry which is preliminary data.</text>
</comment>
<proteinExistence type="predicted"/>
<dbReference type="EMBL" id="NHSD01000050">
    <property type="protein sequence ID" value="MBK5925894.1"/>
    <property type="molecule type" value="Genomic_DNA"/>
</dbReference>
<feature type="non-terminal residue" evidence="1">
    <location>
        <position position="1"/>
    </location>
</feature>